<dbReference type="RefSeq" id="WP_153283414.1">
    <property type="nucleotide sequence ID" value="NZ_CP045644.1"/>
</dbReference>
<accession>A0A5Q0M8R0</accession>
<keyword evidence="1" id="KW-0472">Membrane</keyword>
<keyword evidence="1" id="KW-1133">Transmembrane helix</keyword>
<dbReference type="PROSITE" id="PS00018">
    <property type="entry name" value="EF_HAND_1"/>
    <property type="match status" value="1"/>
</dbReference>
<keyword evidence="2" id="KW-0732">Signal</keyword>
<feature type="chain" id="PRO_5025019197" evidence="2">
    <location>
        <begin position="28"/>
        <end position="383"/>
    </location>
</feature>
<sequence>MTPRTCRSLLAALFFWMLAFAVLPAHAHKASDAYLQLSRDGDRIDLRWDIALRDLDAVLDLDANADQKLSWGEVRTRLGDIQAYALGRLRLQGGQCVPADTRPPAIDNRIDGAYLVLQMQAPCSAAAALSIDYRLFQDVDPTHRGLLRAQTQSAAAPMLRSLDPSAGPVSIEWADTREASPPARFFADGIHHILIGYDHILFLICLLLPAVLQRKHGVWTPVLAWKDAAWPMLGIVTMFTIAHSITLALAGLKIVTISPHLIEPAIAITIIVAALDNIRPVLRGRRRLFSFLFGLIHGFGFAGALGEIELPTRQFVLALLQFNLGVEAGQLAVVAVALMVLLALRNWRRYPPLVLHGGSMAAVVVATVWLCERVLDVKVLPFS</sequence>
<feature type="transmembrane region" description="Helical" evidence="1">
    <location>
        <begin position="232"/>
        <end position="251"/>
    </location>
</feature>
<evidence type="ECO:0000313" key="4">
    <source>
        <dbReference type="Proteomes" id="UP000326780"/>
    </source>
</evidence>
<dbReference type="EMBL" id="CP045644">
    <property type="protein sequence ID" value="QFZ84792.1"/>
    <property type="molecule type" value="Genomic_DNA"/>
</dbReference>
<protein>
    <submittedName>
        <fullName evidence="3">HupE/UreJ family protein</fullName>
    </submittedName>
</protein>
<dbReference type="InterPro" id="IPR018247">
    <property type="entry name" value="EF_Hand_1_Ca_BS"/>
</dbReference>
<evidence type="ECO:0000313" key="3">
    <source>
        <dbReference type="EMBL" id="QFZ84792.1"/>
    </source>
</evidence>
<feature type="signal peptide" evidence="2">
    <location>
        <begin position="1"/>
        <end position="27"/>
    </location>
</feature>
<dbReference type="AlphaFoldDB" id="A0A5Q0M8R0"/>
<evidence type="ECO:0000256" key="1">
    <source>
        <dbReference type="SAM" id="Phobius"/>
    </source>
</evidence>
<gene>
    <name evidence="3" type="ORF">GFK26_19495</name>
</gene>
<feature type="transmembrane region" description="Helical" evidence="1">
    <location>
        <begin position="190"/>
        <end position="212"/>
    </location>
</feature>
<name>A0A5Q0M8R0_VARPD</name>
<dbReference type="Pfam" id="PF13795">
    <property type="entry name" value="HupE_UreJ_2"/>
    <property type="match status" value="1"/>
</dbReference>
<dbReference type="Proteomes" id="UP000326780">
    <property type="component" value="Chromosome"/>
</dbReference>
<feature type="transmembrane region" description="Helical" evidence="1">
    <location>
        <begin position="288"/>
        <end position="308"/>
    </location>
</feature>
<proteinExistence type="predicted"/>
<keyword evidence="1" id="KW-0812">Transmembrane</keyword>
<reference evidence="3 4" key="1">
    <citation type="submission" date="2019-10" db="EMBL/GenBank/DDBJ databases">
        <title>Complete genome sequence of Variovorax paradoxus 5C-2.</title>
        <authorList>
            <person name="Gogoleva N.E."/>
            <person name="Balkin A.S."/>
        </authorList>
    </citation>
    <scope>NUCLEOTIDE SEQUENCE [LARGE SCALE GENOMIC DNA]</scope>
    <source>
        <strain evidence="3 4">5C-2</strain>
    </source>
</reference>
<feature type="transmembrane region" description="Helical" evidence="1">
    <location>
        <begin position="353"/>
        <end position="370"/>
    </location>
</feature>
<dbReference type="InterPro" id="IPR032809">
    <property type="entry name" value="Put_HupE_UreJ"/>
</dbReference>
<evidence type="ECO:0000256" key="2">
    <source>
        <dbReference type="SAM" id="SignalP"/>
    </source>
</evidence>
<organism evidence="3 4">
    <name type="scientific">Variovorax paradoxus</name>
    <dbReference type="NCBI Taxonomy" id="34073"/>
    <lineage>
        <taxon>Bacteria</taxon>
        <taxon>Pseudomonadati</taxon>
        <taxon>Pseudomonadota</taxon>
        <taxon>Betaproteobacteria</taxon>
        <taxon>Burkholderiales</taxon>
        <taxon>Comamonadaceae</taxon>
        <taxon>Variovorax</taxon>
    </lineage>
</organism>
<feature type="transmembrane region" description="Helical" evidence="1">
    <location>
        <begin position="257"/>
        <end position="276"/>
    </location>
</feature>
<feature type="transmembrane region" description="Helical" evidence="1">
    <location>
        <begin position="328"/>
        <end position="344"/>
    </location>
</feature>